<evidence type="ECO:0000256" key="1">
    <source>
        <dbReference type="SAM" id="Phobius"/>
    </source>
</evidence>
<sequence length="341" mass="37630">MPDFCSVPVLASLILIVELVVAVIVIAPDQARVLPRLQEFLAASFAAQWIALLSAVLLCKLGPLLAHLRQTLSIALALLIPVLIAIFGGTMLGKLDHSLNLHLLSPATSLPQFVLGLALLSLLTGIVVMRYFFVQERWKRQVAAQARAQLDALHARIRPHFLFNTLNTAASLIEIAPRQAEQAILDLADLFRAALAPETKEWPLAEEFALTRRYLEIEQLRLGPRLAIVLDLPHELEQTLVPQLCLQPLVENAIHHGIQALAEGGQVHVEARQTAGSLLITVLNPKPRQGLNPALSRGNHVALGNIRDRLRLRYAERAELLAVDQGDHYRVTLRLPLMPDP</sequence>
<name>A0A2P1PV96_9GAMM</name>
<keyword evidence="3" id="KW-0418">Kinase</keyword>
<feature type="transmembrane region" description="Helical" evidence="1">
    <location>
        <begin position="40"/>
        <end position="59"/>
    </location>
</feature>
<dbReference type="GO" id="GO:0016020">
    <property type="term" value="C:membrane"/>
    <property type="evidence" value="ECO:0007669"/>
    <property type="project" value="InterPro"/>
</dbReference>
<dbReference type="SUPFAM" id="SSF55874">
    <property type="entry name" value="ATPase domain of HSP90 chaperone/DNA topoisomerase II/histidine kinase"/>
    <property type="match status" value="1"/>
</dbReference>
<dbReference type="PANTHER" id="PTHR34220">
    <property type="entry name" value="SENSOR HISTIDINE KINASE YPDA"/>
    <property type="match status" value="1"/>
</dbReference>
<accession>A0A2P1PV96</accession>
<organism evidence="3 4">
    <name type="scientific">Ahniella affigens</name>
    <dbReference type="NCBI Taxonomy" id="2021234"/>
    <lineage>
        <taxon>Bacteria</taxon>
        <taxon>Pseudomonadati</taxon>
        <taxon>Pseudomonadota</taxon>
        <taxon>Gammaproteobacteria</taxon>
        <taxon>Lysobacterales</taxon>
        <taxon>Rhodanobacteraceae</taxon>
        <taxon>Ahniella</taxon>
    </lineage>
</organism>
<protein>
    <submittedName>
        <fullName evidence="3">Sensor histidine kinase</fullName>
    </submittedName>
</protein>
<dbReference type="AlphaFoldDB" id="A0A2P1PV96"/>
<feature type="domain" description="Signal transduction histidine kinase internal region" evidence="2">
    <location>
        <begin position="148"/>
        <end position="226"/>
    </location>
</feature>
<dbReference type="PANTHER" id="PTHR34220:SF7">
    <property type="entry name" value="SENSOR HISTIDINE KINASE YPDA"/>
    <property type="match status" value="1"/>
</dbReference>
<gene>
    <name evidence="3" type="ORF">C7S18_16575</name>
</gene>
<evidence type="ECO:0000313" key="4">
    <source>
        <dbReference type="Proteomes" id="UP000241074"/>
    </source>
</evidence>
<dbReference type="InterPro" id="IPR036890">
    <property type="entry name" value="HATPase_C_sf"/>
</dbReference>
<dbReference type="Proteomes" id="UP000241074">
    <property type="component" value="Chromosome"/>
</dbReference>
<keyword evidence="1" id="KW-0812">Transmembrane</keyword>
<keyword evidence="1" id="KW-1133">Transmembrane helix</keyword>
<dbReference type="Gene3D" id="3.30.565.10">
    <property type="entry name" value="Histidine kinase-like ATPase, C-terminal domain"/>
    <property type="match status" value="1"/>
</dbReference>
<evidence type="ECO:0000259" key="2">
    <source>
        <dbReference type="Pfam" id="PF06580"/>
    </source>
</evidence>
<dbReference type="InterPro" id="IPR050640">
    <property type="entry name" value="Bact_2-comp_sensor_kinase"/>
</dbReference>
<reference evidence="3 4" key="1">
    <citation type="submission" date="2018-03" db="EMBL/GenBank/DDBJ databases">
        <title>Ahniella affigens gen. nov., sp. nov., a gammaproteobacterium isolated from sandy soil near a stream.</title>
        <authorList>
            <person name="Ko Y."/>
            <person name="Kim J.-H."/>
        </authorList>
    </citation>
    <scope>NUCLEOTIDE SEQUENCE [LARGE SCALE GENOMIC DNA]</scope>
    <source>
        <strain evidence="3 4">D13</strain>
    </source>
</reference>
<keyword evidence="1" id="KW-0472">Membrane</keyword>
<dbReference type="Pfam" id="PF06580">
    <property type="entry name" value="His_kinase"/>
    <property type="match status" value="1"/>
</dbReference>
<dbReference type="EMBL" id="CP027860">
    <property type="protein sequence ID" value="AVP98704.1"/>
    <property type="molecule type" value="Genomic_DNA"/>
</dbReference>
<dbReference type="GO" id="GO:0000155">
    <property type="term" value="F:phosphorelay sensor kinase activity"/>
    <property type="evidence" value="ECO:0007669"/>
    <property type="project" value="InterPro"/>
</dbReference>
<keyword evidence="3" id="KW-0808">Transferase</keyword>
<feature type="transmembrane region" description="Helical" evidence="1">
    <location>
        <begin position="7"/>
        <end position="28"/>
    </location>
</feature>
<evidence type="ECO:0000313" key="3">
    <source>
        <dbReference type="EMBL" id="AVP98704.1"/>
    </source>
</evidence>
<reference evidence="3 4" key="2">
    <citation type="submission" date="2018-03" db="EMBL/GenBank/DDBJ databases">
        <authorList>
            <person name="Keele B.F."/>
        </authorList>
    </citation>
    <scope>NUCLEOTIDE SEQUENCE [LARGE SCALE GENOMIC DNA]</scope>
    <source>
        <strain evidence="3 4">D13</strain>
    </source>
</reference>
<feature type="transmembrane region" description="Helical" evidence="1">
    <location>
        <begin position="71"/>
        <end position="93"/>
    </location>
</feature>
<dbReference type="InterPro" id="IPR010559">
    <property type="entry name" value="Sig_transdc_His_kin_internal"/>
</dbReference>
<dbReference type="KEGG" id="xba:C7S18_16575"/>
<feature type="transmembrane region" description="Helical" evidence="1">
    <location>
        <begin position="113"/>
        <end position="133"/>
    </location>
</feature>
<keyword evidence="4" id="KW-1185">Reference proteome</keyword>
<proteinExistence type="predicted"/>